<dbReference type="Gene3D" id="2.60.120.1440">
    <property type="match status" value="1"/>
</dbReference>
<dbReference type="PANTHER" id="PTHR38731">
    <property type="entry name" value="LIPL45-RELATED LIPOPROTEIN-RELATED"/>
    <property type="match status" value="1"/>
</dbReference>
<feature type="region of interest" description="Disordered" evidence="1">
    <location>
        <begin position="420"/>
        <end position="462"/>
    </location>
</feature>
<evidence type="ECO:0000313" key="4">
    <source>
        <dbReference type="Proteomes" id="UP001527882"/>
    </source>
</evidence>
<sequence>MLNIIGRSKGRPLGIMVLLFTLLFSLLSVPVAPKAQAKTVRAAIVSDVTGDVKVKKAGGSKSYQVYKDMTLNQGDLITTGKASYAVLKIVDHDDELTISDNAEVYISDLMDHGAGKTSKLKSWAGSMWSKVKSLVSSDDEFEVETPTAVMGVRGTQFLTYINPKTGQTLMLVVAGKVSAANLLSSGSGSGSVQSQNRVTVYPAQQILLTTSTKDPEPDLRSKISYTDAKQIVDLVSPKVLEAFIKNIPGIQAENDQIKQQLLEQFNQGITKPDASSVLLLETQAELDAVRNNFDAIIPLLAKQAVDSKKIDSALIDSVNRQIFDPSKRIDFMKEPVPLDKNAGMDPKLFVPPAPENPFDRERKEMQAAQRSADLQKMEQQMAGIIEANKKTEAALNQAAVDSFMATLDSAGRQAFIDNQKKNAQATTPSTAGSSGGNGVSAGGSGGTGGNTGSSSSDDSRIEAPTVTAPAAVVKNPVVLKAKASAKATIQIYNGATLVGSQAGNDAADVEIQLSPLAEGAANLTAKAVRGSRSSSAVAIPAFTVVDPGTAVLVSPTADTVFGKGMAKIEAKAPAGSKILVLNTDQVLAGADGKGADTVTIPLPDGNYSGLKLVTEKSGIRGNAVPVPGRISVDTSSTAGFVLSDPVISNGVATYTLKLKNFTGSSAFYAVEAHLVYNNSELNYEGPTELPSNASTVFGSGDSAEILNQIQGQTQNELIYAGTRFVQGNTAAENLTVDGEKVLVTIPLKIRNAAATPAASLVYMKIVNKDSGTVYEWPIQSGSVTNTVAP</sequence>
<dbReference type="Proteomes" id="UP001527882">
    <property type="component" value="Unassembled WGS sequence"/>
</dbReference>
<feature type="compositionally biased region" description="Gly residues" evidence="1">
    <location>
        <begin position="433"/>
        <end position="451"/>
    </location>
</feature>
<dbReference type="EMBL" id="JAQAGZ010000003">
    <property type="protein sequence ID" value="MCZ8512103.1"/>
    <property type="molecule type" value="Genomic_DNA"/>
</dbReference>
<dbReference type="PANTHER" id="PTHR38731:SF1">
    <property type="entry name" value="FECR PROTEIN DOMAIN-CONTAINING PROTEIN"/>
    <property type="match status" value="1"/>
</dbReference>
<protein>
    <submittedName>
        <fullName evidence="3">FecR family protein</fullName>
    </submittedName>
</protein>
<keyword evidence="4" id="KW-1185">Reference proteome</keyword>
<evidence type="ECO:0000256" key="1">
    <source>
        <dbReference type="SAM" id="MobiDB-lite"/>
    </source>
</evidence>
<organism evidence="3 4">
    <name type="scientific">Paenibacillus gyeongsangnamensis</name>
    <dbReference type="NCBI Taxonomy" id="3388067"/>
    <lineage>
        <taxon>Bacteria</taxon>
        <taxon>Bacillati</taxon>
        <taxon>Bacillota</taxon>
        <taxon>Bacilli</taxon>
        <taxon>Bacillales</taxon>
        <taxon>Paenibacillaceae</taxon>
        <taxon>Paenibacillus</taxon>
    </lineage>
</organism>
<name>A0ABT4Q5F7_9BACL</name>
<dbReference type="InterPro" id="IPR006860">
    <property type="entry name" value="FecR"/>
</dbReference>
<dbReference type="RefSeq" id="WP_269880543.1">
    <property type="nucleotide sequence ID" value="NZ_JAQAGZ010000003.1"/>
</dbReference>
<comment type="caution">
    <text evidence="3">The sequence shown here is derived from an EMBL/GenBank/DDBJ whole genome shotgun (WGS) entry which is preliminary data.</text>
</comment>
<accession>A0ABT4Q5F7</accession>
<feature type="region of interest" description="Disordered" evidence="1">
    <location>
        <begin position="340"/>
        <end position="368"/>
    </location>
</feature>
<evidence type="ECO:0000259" key="2">
    <source>
        <dbReference type="Pfam" id="PF04773"/>
    </source>
</evidence>
<reference evidence="3 4" key="1">
    <citation type="submission" date="2022-12" db="EMBL/GenBank/DDBJ databases">
        <title>Draft genome sequence of Paenibacillus sp. dW9.</title>
        <authorList>
            <person name="Choi E.-W."/>
            <person name="Kim D.-U."/>
        </authorList>
    </citation>
    <scope>NUCLEOTIDE SEQUENCE [LARGE SCALE GENOMIC DNA]</scope>
    <source>
        <strain evidence="4">dW9</strain>
    </source>
</reference>
<dbReference type="Pfam" id="PF04773">
    <property type="entry name" value="FecR"/>
    <property type="match status" value="1"/>
</dbReference>
<evidence type="ECO:0000313" key="3">
    <source>
        <dbReference type="EMBL" id="MCZ8512103.1"/>
    </source>
</evidence>
<feature type="domain" description="FecR protein" evidence="2">
    <location>
        <begin position="75"/>
        <end position="177"/>
    </location>
</feature>
<gene>
    <name evidence="3" type="ORF">O9H85_06615</name>
</gene>
<proteinExistence type="predicted"/>